<name>A0A2S1GMD0_9CAUD</name>
<sequence>MAFIRLVCVALFFGVGFSPSVHADGEAFNQYVEGAMAVYSKFKEPSKQESEQFFTFIKSKWEKETCVSQCKNNGQRAGIEYASVMKVEFDPDNS</sequence>
<dbReference type="GeneID" id="65112677"/>
<dbReference type="Proteomes" id="UP000246316">
    <property type="component" value="Segment"/>
</dbReference>
<accession>A0A2S1GMD0</accession>
<keyword evidence="2" id="KW-1185">Reference proteome</keyword>
<protein>
    <submittedName>
        <fullName evidence="1">Lysis inhibition regulator</fullName>
    </submittedName>
</protein>
<reference evidence="1" key="1">
    <citation type="submission" date="2018-03" db="EMBL/GenBank/DDBJ databases">
        <title>Phage therapy in agriculture - a green tech approach to combat plant pathogenic bacteria.</title>
        <authorList>
            <person name="Carstens A.B."/>
            <person name="Djurhuus A.M."/>
            <person name="Hansen L.H."/>
        </authorList>
    </citation>
    <scope>NUCLEOTIDE SEQUENCE [LARGE SCALE GENOMIC DNA]</scope>
</reference>
<dbReference type="EMBL" id="MH059636">
    <property type="protein sequence ID" value="AWD90535.1"/>
    <property type="molecule type" value="Genomic_DNA"/>
</dbReference>
<proteinExistence type="predicted"/>
<organism evidence="1 2">
    <name type="scientific">Erwinia phage Cronus</name>
    <dbReference type="NCBI Taxonomy" id="2163633"/>
    <lineage>
        <taxon>Viruses</taxon>
        <taxon>Duplodnaviria</taxon>
        <taxon>Heunggongvirae</taxon>
        <taxon>Uroviricota</taxon>
        <taxon>Caudoviricetes</taxon>
        <taxon>Pantevenvirales</taxon>
        <taxon>Straboviridae</taxon>
        <taxon>Tevenvirinae</taxon>
        <taxon>Risoevirus</taxon>
        <taxon>Risoevirus cronus</taxon>
        <taxon>Roskildevirus cronus</taxon>
    </lineage>
</organism>
<evidence type="ECO:0000313" key="1">
    <source>
        <dbReference type="EMBL" id="AWD90535.1"/>
    </source>
</evidence>
<dbReference type="KEGG" id="vg:65112677"/>
<evidence type="ECO:0000313" key="2">
    <source>
        <dbReference type="Proteomes" id="UP000246316"/>
    </source>
</evidence>
<dbReference type="RefSeq" id="YP_010095043.1">
    <property type="nucleotide sequence ID" value="NC_055743.1"/>
</dbReference>
<dbReference type="InterPro" id="IPR034696">
    <property type="entry name" value="RI_T4"/>
</dbReference>
<dbReference type="Pfam" id="PF24205">
    <property type="entry name" value="Antiholin"/>
    <property type="match status" value="1"/>
</dbReference>